<dbReference type="GO" id="GO:0006207">
    <property type="term" value="P:'de novo' pyrimidine nucleobase biosynthetic process"/>
    <property type="evidence" value="ECO:0007669"/>
    <property type="project" value="InterPro"/>
</dbReference>
<dbReference type="PROSITE" id="PS00912">
    <property type="entry name" value="DHODEHASE_2"/>
    <property type="match status" value="1"/>
</dbReference>
<dbReference type="Proteomes" id="UP000196581">
    <property type="component" value="Unassembled WGS sequence"/>
</dbReference>
<evidence type="ECO:0000256" key="2">
    <source>
        <dbReference type="ARBA" id="ARBA00009881"/>
    </source>
</evidence>
<dbReference type="Pfam" id="PF03060">
    <property type="entry name" value="NMO"/>
    <property type="match status" value="1"/>
</dbReference>
<evidence type="ECO:0000313" key="11">
    <source>
        <dbReference type="EMBL" id="SLM97932.1"/>
    </source>
</evidence>
<evidence type="ECO:0000256" key="7">
    <source>
        <dbReference type="ARBA" id="ARBA00023033"/>
    </source>
</evidence>
<keyword evidence="12" id="KW-1185">Reference proteome</keyword>
<evidence type="ECO:0000256" key="5">
    <source>
        <dbReference type="ARBA" id="ARBA00022643"/>
    </source>
</evidence>
<keyword evidence="5" id="KW-0288">FMN</keyword>
<reference evidence="12" key="1">
    <citation type="submission" date="2017-02" db="EMBL/GenBank/DDBJ databases">
        <authorList>
            <person name="Dridi B."/>
        </authorList>
    </citation>
    <scope>NUCLEOTIDE SEQUENCE [LARGE SCALE GENOMIC DNA]</scope>
    <source>
        <strain evidence="12">B Co 03.10</strain>
    </source>
</reference>
<dbReference type="InterPro" id="IPR013785">
    <property type="entry name" value="Aldolase_TIM"/>
</dbReference>
<evidence type="ECO:0000256" key="10">
    <source>
        <dbReference type="SAM" id="MobiDB-lite"/>
    </source>
</evidence>
<dbReference type="InterPro" id="IPR001295">
    <property type="entry name" value="Dihydroorotate_DH_CS"/>
</dbReference>
<dbReference type="GO" id="GO:0018580">
    <property type="term" value="F:nitronate monooxygenase activity"/>
    <property type="evidence" value="ECO:0007669"/>
    <property type="project" value="InterPro"/>
</dbReference>
<keyword evidence="6 11" id="KW-0560">Oxidoreductase</keyword>
<evidence type="ECO:0000256" key="9">
    <source>
        <dbReference type="ARBA" id="ARBA00049401"/>
    </source>
</evidence>
<comment type="catalytic activity">
    <reaction evidence="9">
        <text>3 propionate 3-nitronate + 3 O2 + H2O = 3 3-oxopropanoate + 2 nitrate + nitrite + H2O2 + 3 H(+)</text>
        <dbReference type="Rhea" id="RHEA:57332"/>
        <dbReference type="ChEBI" id="CHEBI:15377"/>
        <dbReference type="ChEBI" id="CHEBI:15378"/>
        <dbReference type="ChEBI" id="CHEBI:15379"/>
        <dbReference type="ChEBI" id="CHEBI:16240"/>
        <dbReference type="ChEBI" id="CHEBI:16301"/>
        <dbReference type="ChEBI" id="CHEBI:17632"/>
        <dbReference type="ChEBI" id="CHEBI:33190"/>
        <dbReference type="ChEBI" id="CHEBI:136067"/>
    </reaction>
</comment>
<proteinExistence type="inferred from homology"/>
<dbReference type="SUPFAM" id="SSF51412">
    <property type="entry name" value="Inosine monophosphate dehydrogenase (IMPDH)"/>
    <property type="match status" value="1"/>
</dbReference>
<keyword evidence="3" id="KW-0216">Detoxification</keyword>
<gene>
    <name evidence="11" type="ORF">FM105_08050</name>
</gene>
<dbReference type="PANTHER" id="PTHR42747:SF3">
    <property type="entry name" value="NITRONATE MONOOXYGENASE-RELATED"/>
    <property type="match status" value="1"/>
</dbReference>
<dbReference type="PANTHER" id="PTHR42747">
    <property type="entry name" value="NITRONATE MONOOXYGENASE-RELATED"/>
    <property type="match status" value="1"/>
</dbReference>
<accession>A0A1X6XF89</accession>
<keyword evidence="4" id="KW-0285">Flavoprotein</keyword>
<dbReference type="CDD" id="cd04730">
    <property type="entry name" value="NPD_like"/>
    <property type="match status" value="1"/>
</dbReference>
<protein>
    <recommendedName>
        <fullName evidence="8">Propionate 3-nitronate monooxygenase</fullName>
    </recommendedName>
</protein>
<evidence type="ECO:0000256" key="6">
    <source>
        <dbReference type="ARBA" id="ARBA00023002"/>
    </source>
</evidence>
<comment type="cofactor">
    <cofactor evidence="1">
        <name>FMN</name>
        <dbReference type="ChEBI" id="CHEBI:58210"/>
    </cofactor>
</comment>
<dbReference type="Gene3D" id="3.20.20.70">
    <property type="entry name" value="Aldolase class I"/>
    <property type="match status" value="1"/>
</dbReference>
<dbReference type="GO" id="GO:0016627">
    <property type="term" value="F:oxidoreductase activity, acting on the CH-CH group of donors"/>
    <property type="evidence" value="ECO:0007669"/>
    <property type="project" value="InterPro"/>
</dbReference>
<dbReference type="EMBL" id="FWFF01000013">
    <property type="protein sequence ID" value="SLM97932.1"/>
    <property type="molecule type" value="Genomic_DNA"/>
</dbReference>
<evidence type="ECO:0000256" key="8">
    <source>
        <dbReference type="ARBA" id="ARBA00031155"/>
    </source>
</evidence>
<sequence length="365" mass="37717">MESLSVPVVQAPMAGGPSTPALAAAVSDAGGLGSLAAGYRSAEALSRDIEEFRALSSGPLSVNIFVPEAQTPSPADVEAYRTGLRSWTLDEDIRGEVPPVSDSGDDMYREKLAVVMDHRPDVVTFTFGLPDVLTIERLHEVGVLVGATVTTVREGREAHANGAGILIAQGIGAGGHRGQFDQSADPESVSASSLLGGLSDATSLPLIGAGGIDGPQTAQQLLNAGAAAVQVGTLFLTTDEAGTKPTHRQALLDAAAGKRSSETIVTRAFTGRPARALVNRFTHAMDDMAVVGYPQVHFLTAGIRAAAAQTDDPELLNLWSGTGVAGSRAEPAASLVERFAELHRPEGGAPQARSHIGAQREEPTP</sequence>
<evidence type="ECO:0000256" key="4">
    <source>
        <dbReference type="ARBA" id="ARBA00022630"/>
    </source>
</evidence>
<feature type="region of interest" description="Disordered" evidence="10">
    <location>
        <begin position="343"/>
        <end position="365"/>
    </location>
</feature>
<organism evidence="11 12">
    <name type="scientific">Brevibacterium yomogidense</name>
    <dbReference type="NCBI Taxonomy" id="946573"/>
    <lineage>
        <taxon>Bacteria</taxon>
        <taxon>Bacillati</taxon>
        <taxon>Actinomycetota</taxon>
        <taxon>Actinomycetes</taxon>
        <taxon>Micrococcales</taxon>
        <taxon>Brevibacteriaceae</taxon>
        <taxon>Brevibacterium</taxon>
    </lineage>
</organism>
<dbReference type="GO" id="GO:0009636">
    <property type="term" value="P:response to toxic substance"/>
    <property type="evidence" value="ECO:0007669"/>
    <property type="project" value="UniProtKB-KW"/>
</dbReference>
<dbReference type="InterPro" id="IPR004136">
    <property type="entry name" value="NMO"/>
</dbReference>
<name>A0A1X6XF89_9MICO</name>
<evidence type="ECO:0000256" key="1">
    <source>
        <dbReference type="ARBA" id="ARBA00001917"/>
    </source>
</evidence>
<dbReference type="AlphaFoldDB" id="A0A1X6XF89"/>
<evidence type="ECO:0000313" key="12">
    <source>
        <dbReference type="Proteomes" id="UP000196581"/>
    </source>
</evidence>
<evidence type="ECO:0000256" key="3">
    <source>
        <dbReference type="ARBA" id="ARBA00022575"/>
    </source>
</evidence>
<comment type="similarity">
    <text evidence="2">Belongs to the nitronate monooxygenase family. NMO class I subfamily.</text>
</comment>
<keyword evidence="7" id="KW-0503">Monooxygenase</keyword>